<dbReference type="Proteomes" id="UP001597545">
    <property type="component" value="Unassembled WGS sequence"/>
</dbReference>
<evidence type="ECO:0000313" key="1">
    <source>
        <dbReference type="EMBL" id="MFD2547697.1"/>
    </source>
</evidence>
<organism evidence="1 2">
    <name type="scientific">Sphingobacterium suaedae</name>
    <dbReference type="NCBI Taxonomy" id="1686402"/>
    <lineage>
        <taxon>Bacteria</taxon>
        <taxon>Pseudomonadati</taxon>
        <taxon>Bacteroidota</taxon>
        <taxon>Sphingobacteriia</taxon>
        <taxon>Sphingobacteriales</taxon>
        <taxon>Sphingobacteriaceae</taxon>
        <taxon>Sphingobacterium</taxon>
    </lineage>
</organism>
<keyword evidence="2" id="KW-1185">Reference proteome</keyword>
<proteinExistence type="predicted"/>
<reference evidence="2" key="1">
    <citation type="journal article" date="2019" name="Int. J. Syst. Evol. Microbiol.">
        <title>The Global Catalogue of Microorganisms (GCM) 10K type strain sequencing project: providing services to taxonomists for standard genome sequencing and annotation.</title>
        <authorList>
            <consortium name="The Broad Institute Genomics Platform"/>
            <consortium name="The Broad Institute Genome Sequencing Center for Infectious Disease"/>
            <person name="Wu L."/>
            <person name="Ma J."/>
        </authorList>
    </citation>
    <scope>NUCLEOTIDE SEQUENCE [LARGE SCALE GENOMIC DNA]</scope>
    <source>
        <strain evidence="2">KCTC 42662</strain>
    </source>
</reference>
<evidence type="ECO:0000313" key="2">
    <source>
        <dbReference type="Proteomes" id="UP001597545"/>
    </source>
</evidence>
<name>A0ABW5KFB2_9SPHI</name>
<comment type="caution">
    <text evidence="1">The sequence shown here is derived from an EMBL/GenBank/DDBJ whole genome shotgun (WGS) entry which is preliminary data.</text>
</comment>
<protein>
    <submittedName>
        <fullName evidence="1">Uncharacterized protein</fullName>
    </submittedName>
</protein>
<gene>
    <name evidence="1" type="ORF">ACFSR5_08580</name>
</gene>
<sequence>MAAVTGVESIELAPIGVNGAMPTTGFVKIVDIEMDSVNMTIPPLEKVRIRVEDKSGVRWVLPGETDPPSFATNSLDLSIDKANLLFKGESTTGAAEFKAPTDDIIHYLAIRFTSKPFEGKKFVLEIPVAAISAGIVNNFTKNGFVALSMSGDATTPSDASGNAVSPYGYKFVDVTLPEG</sequence>
<accession>A0ABW5KFB2</accession>
<dbReference type="RefSeq" id="WP_380902699.1">
    <property type="nucleotide sequence ID" value="NZ_JBHUEG010000007.1"/>
</dbReference>
<dbReference type="EMBL" id="JBHULR010000003">
    <property type="protein sequence ID" value="MFD2547697.1"/>
    <property type="molecule type" value="Genomic_DNA"/>
</dbReference>